<evidence type="ECO:0000313" key="1">
    <source>
        <dbReference type="EMBL" id="KAJ8887891.1"/>
    </source>
</evidence>
<sequence length="217" mass="23892">MMLVTEVVERVSLCKCKPTVRGPHCTTACQAPRTRTNFIGQYSTVAQLLASHQSDPCSIPARVTPDFCMWESCWTMPLAGGFPRGSAISIALYFWRCSIHTSITLIGSEDLDGWTSIIYEKSAVLFGIGNLPFNFSDVDFHTIVGTGVVICTNPWSLPDFHMWGSCRAMHAAGRRVFSGIYRFPHQCLPPLLHTHLTSPSSSLKTSLLRAALISPLS</sequence>
<protein>
    <submittedName>
        <fullName evidence="1">Uncharacterized protein</fullName>
    </submittedName>
</protein>
<keyword evidence="2" id="KW-1185">Reference proteome</keyword>
<evidence type="ECO:0000313" key="2">
    <source>
        <dbReference type="Proteomes" id="UP001159363"/>
    </source>
</evidence>
<gene>
    <name evidence="1" type="ORF">PR048_007375</name>
</gene>
<accession>A0ABQ9HU68</accession>
<comment type="caution">
    <text evidence="1">The sequence shown here is derived from an EMBL/GenBank/DDBJ whole genome shotgun (WGS) entry which is preliminary data.</text>
</comment>
<dbReference type="EMBL" id="JARBHB010000003">
    <property type="protein sequence ID" value="KAJ8887891.1"/>
    <property type="molecule type" value="Genomic_DNA"/>
</dbReference>
<reference evidence="1 2" key="1">
    <citation type="submission" date="2023-02" db="EMBL/GenBank/DDBJ databases">
        <title>LHISI_Scaffold_Assembly.</title>
        <authorList>
            <person name="Stuart O.P."/>
            <person name="Cleave R."/>
            <person name="Magrath M.J.L."/>
            <person name="Mikheyev A.S."/>
        </authorList>
    </citation>
    <scope>NUCLEOTIDE SEQUENCE [LARGE SCALE GENOMIC DNA]</scope>
    <source>
        <strain evidence="1">Daus_M_001</strain>
        <tissue evidence="1">Leg muscle</tissue>
    </source>
</reference>
<name>A0ABQ9HU68_9NEOP</name>
<organism evidence="1 2">
    <name type="scientific">Dryococelus australis</name>
    <dbReference type="NCBI Taxonomy" id="614101"/>
    <lineage>
        <taxon>Eukaryota</taxon>
        <taxon>Metazoa</taxon>
        <taxon>Ecdysozoa</taxon>
        <taxon>Arthropoda</taxon>
        <taxon>Hexapoda</taxon>
        <taxon>Insecta</taxon>
        <taxon>Pterygota</taxon>
        <taxon>Neoptera</taxon>
        <taxon>Polyneoptera</taxon>
        <taxon>Phasmatodea</taxon>
        <taxon>Verophasmatodea</taxon>
        <taxon>Anareolatae</taxon>
        <taxon>Phasmatidae</taxon>
        <taxon>Eurycanthinae</taxon>
        <taxon>Dryococelus</taxon>
    </lineage>
</organism>
<proteinExistence type="predicted"/>
<dbReference type="Proteomes" id="UP001159363">
    <property type="component" value="Chromosome 3"/>
</dbReference>